<dbReference type="InterPro" id="IPR011991">
    <property type="entry name" value="ArsR-like_HTH"/>
</dbReference>
<dbReference type="InterPro" id="IPR000835">
    <property type="entry name" value="HTH_MarR-typ"/>
</dbReference>
<evidence type="ECO:0000313" key="6">
    <source>
        <dbReference type="Proteomes" id="UP001143347"/>
    </source>
</evidence>
<dbReference type="Gene3D" id="1.10.10.10">
    <property type="entry name" value="Winged helix-like DNA-binding domain superfamily/Winged helix DNA-binding domain"/>
    <property type="match status" value="1"/>
</dbReference>
<protein>
    <submittedName>
        <fullName evidence="5">MarR family winged helix-turn-helix transcriptional regulator</fullName>
    </submittedName>
</protein>
<dbReference type="Pfam" id="PF12802">
    <property type="entry name" value="MarR_2"/>
    <property type="match status" value="1"/>
</dbReference>
<keyword evidence="6" id="KW-1185">Reference proteome</keyword>
<dbReference type="EMBL" id="JAPKFM010000003">
    <property type="protein sequence ID" value="MCX2963366.1"/>
    <property type="molecule type" value="Genomic_DNA"/>
</dbReference>
<dbReference type="GO" id="GO:0003677">
    <property type="term" value="F:DNA binding"/>
    <property type="evidence" value="ECO:0007669"/>
    <property type="project" value="UniProtKB-KW"/>
</dbReference>
<accession>A0A9X3D233</accession>
<dbReference type="InterPro" id="IPR023187">
    <property type="entry name" value="Tscrpt_reg_MarR-type_CS"/>
</dbReference>
<organism evidence="5 6">
    <name type="scientific">Gordonia aquimaris</name>
    <dbReference type="NCBI Taxonomy" id="2984863"/>
    <lineage>
        <taxon>Bacteria</taxon>
        <taxon>Bacillati</taxon>
        <taxon>Actinomycetota</taxon>
        <taxon>Actinomycetes</taxon>
        <taxon>Mycobacteriales</taxon>
        <taxon>Gordoniaceae</taxon>
        <taxon>Gordonia</taxon>
    </lineage>
</organism>
<dbReference type="PANTHER" id="PTHR42756">
    <property type="entry name" value="TRANSCRIPTIONAL REGULATOR, MARR"/>
    <property type="match status" value="1"/>
</dbReference>
<feature type="domain" description="HTH marR-type" evidence="4">
    <location>
        <begin position="22"/>
        <end position="158"/>
    </location>
</feature>
<dbReference type="SUPFAM" id="SSF46785">
    <property type="entry name" value="Winged helix' DNA-binding domain"/>
    <property type="match status" value="1"/>
</dbReference>
<dbReference type="PANTHER" id="PTHR42756:SF1">
    <property type="entry name" value="TRANSCRIPTIONAL REPRESSOR OF EMRAB OPERON"/>
    <property type="match status" value="1"/>
</dbReference>
<dbReference type="InterPro" id="IPR036388">
    <property type="entry name" value="WH-like_DNA-bd_sf"/>
</dbReference>
<dbReference type="PROSITE" id="PS01117">
    <property type="entry name" value="HTH_MARR_1"/>
    <property type="match status" value="1"/>
</dbReference>
<name>A0A9X3D233_9ACTN</name>
<dbReference type="Proteomes" id="UP001143347">
    <property type="component" value="Unassembled WGS sequence"/>
</dbReference>
<sequence length="189" mass="20036">MLSNTPSVDDPSATSGSVDATTGKLTEFLDRLACVAKAQTMDSLAAADLTFSQMRVMFALGAHGDGAESMSLNEIADHINLSLAAAGRTVDKLVGAGLVHRREDATDRRVKRVSLTAEGSDVITSHVNIHRELLRTFVAGLPEPLQVDLGAAMAAIVDNDVDYFAGLHGEEMPDATARPFQDNTQKVTS</sequence>
<dbReference type="GO" id="GO:0003700">
    <property type="term" value="F:DNA-binding transcription factor activity"/>
    <property type="evidence" value="ECO:0007669"/>
    <property type="project" value="InterPro"/>
</dbReference>
<evidence type="ECO:0000256" key="2">
    <source>
        <dbReference type="ARBA" id="ARBA00023125"/>
    </source>
</evidence>
<dbReference type="PRINTS" id="PR00598">
    <property type="entry name" value="HTHMARR"/>
</dbReference>
<dbReference type="InterPro" id="IPR036390">
    <property type="entry name" value="WH_DNA-bd_sf"/>
</dbReference>
<dbReference type="AlphaFoldDB" id="A0A9X3D233"/>
<dbReference type="RefSeq" id="WP_266060414.1">
    <property type="nucleotide sequence ID" value="NZ_JAPKFM010000003.1"/>
</dbReference>
<reference evidence="5" key="1">
    <citation type="submission" date="2022-10" db="EMBL/GenBank/DDBJ databases">
        <title>WGS of marine actinomycetes from Thailand.</title>
        <authorList>
            <person name="Thawai C."/>
        </authorList>
    </citation>
    <scope>NUCLEOTIDE SEQUENCE</scope>
    <source>
        <strain evidence="5">SW21</strain>
    </source>
</reference>
<evidence type="ECO:0000313" key="5">
    <source>
        <dbReference type="EMBL" id="MCX2963366.1"/>
    </source>
</evidence>
<dbReference type="SMART" id="SM00347">
    <property type="entry name" value="HTH_MARR"/>
    <property type="match status" value="1"/>
</dbReference>
<proteinExistence type="predicted"/>
<dbReference type="PROSITE" id="PS50995">
    <property type="entry name" value="HTH_MARR_2"/>
    <property type="match status" value="1"/>
</dbReference>
<comment type="caution">
    <text evidence="5">The sequence shown here is derived from an EMBL/GenBank/DDBJ whole genome shotgun (WGS) entry which is preliminary data.</text>
</comment>
<evidence type="ECO:0000259" key="4">
    <source>
        <dbReference type="PROSITE" id="PS50995"/>
    </source>
</evidence>
<keyword evidence="3" id="KW-0804">Transcription</keyword>
<gene>
    <name evidence="5" type="ORF">OSB52_04595</name>
</gene>
<dbReference type="CDD" id="cd00090">
    <property type="entry name" value="HTH_ARSR"/>
    <property type="match status" value="1"/>
</dbReference>
<keyword evidence="2" id="KW-0238">DNA-binding</keyword>
<evidence type="ECO:0000256" key="1">
    <source>
        <dbReference type="ARBA" id="ARBA00023015"/>
    </source>
</evidence>
<keyword evidence="1" id="KW-0805">Transcription regulation</keyword>
<evidence type="ECO:0000256" key="3">
    <source>
        <dbReference type="ARBA" id="ARBA00023163"/>
    </source>
</evidence>